<dbReference type="InterPro" id="IPR000620">
    <property type="entry name" value="EamA_dom"/>
</dbReference>
<feature type="transmembrane region" description="Helical" evidence="2">
    <location>
        <begin position="280"/>
        <end position="297"/>
    </location>
</feature>
<dbReference type="AlphaFoldDB" id="A0A0L6U2Z4"/>
<keyword evidence="2" id="KW-0812">Transmembrane</keyword>
<evidence type="ECO:0000313" key="5">
    <source>
        <dbReference type="Proteomes" id="UP000036873"/>
    </source>
</evidence>
<feature type="transmembrane region" description="Helical" evidence="2">
    <location>
        <begin position="192"/>
        <end position="213"/>
    </location>
</feature>
<comment type="similarity">
    <text evidence="1">Belongs to the EamA transporter family.</text>
</comment>
<comment type="caution">
    <text evidence="4">The sequence shown here is derived from an EMBL/GenBank/DDBJ whole genome shotgun (WGS) entry which is preliminary data.</text>
</comment>
<sequence length="318" mass="34729">MPFFRQSNKKTKEQIMSPGIIAAISAALAAGTIPVLTKALMLDGFSPTTILFYRYAFVFAFLGLSFMSKKERIKLTKRQMVELIIFSVFGYGGATFLLAQSFNFMSMGLATMLYFSYPFFVVLIMGLVFKEKPNKFKITALVIAILGIICLMNFDFNLMNIGSILALGAGLTYGIYLVSLQKSSLQKLENSVTVFYLGGISALIFGLQGLLISGNLNSFMISPKAIVVTAVLGGITIFVLRMVTFAVKIIGPTQTSLIIAFEAVVTLILGIVLFHEPWNGNTVGGAILMLISVILVSRSSDSDIFSQEIQSIFTSNKR</sequence>
<evidence type="ECO:0000256" key="1">
    <source>
        <dbReference type="ARBA" id="ARBA00007362"/>
    </source>
</evidence>
<dbReference type="InterPro" id="IPR037185">
    <property type="entry name" value="EmrE-like"/>
</dbReference>
<dbReference type="STRING" id="52689.AKG39_03890"/>
<dbReference type="GO" id="GO:0016020">
    <property type="term" value="C:membrane"/>
    <property type="evidence" value="ECO:0007669"/>
    <property type="project" value="InterPro"/>
</dbReference>
<dbReference type="PANTHER" id="PTHR22911:SF137">
    <property type="entry name" value="SOLUTE CARRIER FAMILY 35 MEMBER G2-RELATED"/>
    <property type="match status" value="1"/>
</dbReference>
<protein>
    <recommendedName>
        <fullName evidence="3">EamA domain-containing protein</fullName>
    </recommendedName>
</protein>
<dbReference type="Pfam" id="PF00892">
    <property type="entry name" value="EamA"/>
    <property type="match status" value="2"/>
</dbReference>
<keyword evidence="2" id="KW-1133">Transmembrane helix</keyword>
<keyword evidence="5" id="KW-1185">Reference proteome</keyword>
<evidence type="ECO:0000259" key="3">
    <source>
        <dbReference type="Pfam" id="PF00892"/>
    </source>
</evidence>
<name>A0A0L6U2Z4_9FIRM</name>
<feature type="transmembrane region" description="Helical" evidence="2">
    <location>
        <begin position="80"/>
        <end position="99"/>
    </location>
</feature>
<feature type="domain" description="EamA" evidence="3">
    <location>
        <begin position="161"/>
        <end position="297"/>
    </location>
</feature>
<reference evidence="5" key="1">
    <citation type="submission" date="2015-07" db="EMBL/GenBank/DDBJ databases">
        <title>Draft genome sequence of Acetobacterium bakii DSM 8293, a potential psychrophilic chemical producer through syngas fermentation.</title>
        <authorList>
            <person name="Song Y."/>
            <person name="Hwang S."/>
            <person name="Cho B.-K."/>
        </authorList>
    </citation>
    <scope>NUCLEOTIDE SEQUENCE [LARGE SCALE GENOMIC DNA]</scope>
    <source>
        <strain evidence="5">DSM 8239</strain>
    </source>
</reference>
<feature type="transmembrane region" description="Helical" evidence="2">
    <location>
        <begin position="20"/>
        <end position="40"/>
    </location>
</feature>
<dbReference type="EMBL" id="LGYO01000008">
    <property type="protein sequence ID" value="KNZ42874.1"/>
    <property type="molecule type" value="Genomic_DNA"/>
</dbReference>
<feature type="transmembrane region" description="Helical" evidence="2">
    <location>
        <begin position="52"/>
        <end position="68"/>
    </location>
</feature>
<evidence type="ECO:0000256" key="2">
    <source>
        <dbReference type="SAM" id="Phobius"/>
    </source>
</evidence>
<dbReference type="PANTHER" id="PTHR22911">
    <property type="entry name" value="ACYL-MALONYL CONDENSING ENZYME-RELATED"/>
    <property type="match status" value="1"/>
</dbReference>
<proteinExistence type="inferred from homology"/>
<organism evidence="4 5">
    <name type="scientific">Acetobacterium bakii</name>
    <dbReference type="NCBI Taxonomy" id="52689"/>
    <lineage>
        <taxon>Bacteria</taxon>
        <taxon>Bacillati</taxon>
        <taxon>Bacillota</taxon>
        <taxon>Clostridia</taxon>
        <taxon>Eubacteriales</taxon>
        <taxon>Eubacteriaceae</taxon>
        <taxon>Acetobacterium</taxon>
    </lineage>
</organism>
<feature type="transmembrane region" description="Helical" evidence="2">
    <location>
        <begin position="105"/>
        <end position="129"/>
    </location>
</feature>
<dbReference type="Proteomes" id="UP000036873">
    <property type="component" value="Unassembled WGS sequence"/>
</dbReference>
<evidence type="ECO:0000313" key="4">
    <source>
        <dbReference type="EMBL" id="KNZ42874.1"/>
    </source>
</evidence>
<feature type="transmembrane region" description="Helical" evidence="2">
    <location>
        <begin position="136"/>
        <end position="154"/>
    </location>
</feature>
<keyword evidence="2" id="KW-0472">Membrane</keyword>
<feature type="domain" description="EamA" evidence="3">
    <location>
        <begin position="18"/>
        <end position="151"/>
    </location>
</feature>
<feature type="transmembrane region" description="Helical" evidence="2">
    <location>
        <begin position="225"/>
        <end position="243"/>
    </location>
</feature>
<feature type="transmembrane region" description="Helical" evidence="2">
    <location>
        <begin position="255"/>
        <end position="274"/>
    </location>
</feature>
<feature type="transmembrane region" description="Helical" evidence="2">
    <location>
        <begin position="160"/>
        <end position="180"/>
    </location>
</feature>
<accession>A0A0L6U2Z4</accession>
<dbReference type="SUPFAM" id="SSF103481">
    <property type="entry name" value="Multidrug resistance efflux transporter EmrE"/>
    <property type="match status" value="2"/>
</dbReference>
<gene>
    <name evidence="4" type="ORF">AKG39_03890</name>
</gene>